<protein>
    <submittedName>
        <fullName evidence="2">Uncharacterized protein</fullName>
    </submittedName>
</protein>
<dbReference type="Proteomes" id="UP001178507">
    <property type="component" value="Unassembled WGS sequence"/>
</dbReference>
<dbReference type="AlphaFoldDB" id="A0AA36HSD9"/>
<keyword evidence="1" id="KW-1133">Transmembrane helix</keyword>
<organism evidence="2 3">
    <name type="scientific">Effrenium voratum</name>
    <dbReference type="NCBI Taxonomy" id="2562239"/>
    <lineage>
        <taxon>Eukaryota</taxon>
        <taxon>Sar</taxon>
        <taxon>Alveolata</taxon>
        <taxon>Dinophyceae</taxon>
        <taxon>Suessiales</taxon>
        <taxon>Symbiodiniaceae</taxon>
        <taxon>Effrenium</taxon>
    </lineage>
</organism>
<proteinExistence type="predicted"/>
<gene>
    <name evidence="2" type="ORF">EVOR1521_LOCUS4018</name>
</gene>
<comment type="caution">
    <text evidence="2">The sequence shown here is derived from an EMBL/GenBank/DDBJ whole genome shotgun (WGS) entry which is preliminary data.</text>
</comment>
<reference evidence="2" key="1">
    <citation type="submission" date="2023-08" db="EMBL/GenBank/DDBJ databases">
        <authorList>
            <person name="Chen Y."/>
            <person name="Shah S."/>
            <person name="Dougan E. K."/>
            <person name="Thang M."/>
            <person name="Chan C."/>
        </authorList>
    </citation>
    <scope>NUCLEOTIDE SEQUENCE</scope>
</reference>
<keyword evidence="1" id="KW-0472">Membrane</keyword>
<evidence type="ECO:0000256" key="1">
    <source>
        <dbReference type="SAM" id="Phobius"/>
    </source>
</evidence>
<evidence type="ECO:0000313" key="2">
    <source>
        <dbReference type="EMBL" id="CAJ1374464.1"/>
    </source>
</evidence>
<keyword evidence="3" id="KW-1185">Reference proteome</keyword>
<dbReference type="EMBL" id="CAUJNA010000254">
    <property type="protein sequence ID" value="CAJ1374464.1"/>
    <property type="molecule type" value="Genomic_DNA"/>
</dbReference>
<feature type="transmembrane region" description="Helical" evidence="1">
    <location>
        <begin position="130"/>
        <end position="149"/>
    </location>
</feature>
<sequence>MPQESNPHLWSSLVSWEAANVNQWSADLPVHFFATFSSIAHCRPESWPAACAIYNPSRFQLSSASEMMDAAMVRVGINLGSPEDEAKAAQVAITMNETMGRALNLVRLIIVASPVVLQSCWIHSVDLPTWLFRLFAMYAVVGVIGLLIAPEQAFYAMGLKEFRWAFQRLYPEAAHWNGNPSPDADPCASKSVLLGPEVELEKLEVRLKWYGSDRFLTLDGSGWATVGSDKAALRLRLQPLEAKGTRVADTYSFQVCNGQFEGHWLACTPVNHLRLGGWLKAFKSQEACPYKLLQDSSCPPGTCKLLSAWPTAPQQAPFMGKDLGSMPAGFYLVRQRHQGRVYVGQAPDAEAALFELIAD</sequence>
<name>A0AA36HSD9_9DINO</name>
<accession>A0AA36HSD9</accession>
<feature type="transmembrane region" description="Helical" evidence="1">
    <location>
        <begin position="105"/>
        <end position="124"/>
    </location>
</feature>
<evidence type="ECO:0000313" key="3">
    <source>
        <dbReference type="Proteomes" id="UP001178507"/>
    </source>
</evidence>
<keyword evidence="1" id="KW-0812">Transmembrane</keyword>